<evidence type="ECO:0000256" key="1">
    <source>
        <dbReference type="RuleBase" id="RU003682"/>
    </source>
</evidence>
<evidence type="ECO:0000259" key="2">
    <source>
        <dbReference type="PROSITE" id="PS51471"/>
    </source>
</evidence>
<organism evidence="3">
    <name type="scientific">Bolinopsis infundibulum</name>
    <dbReference type="NCBI Taxonomy" id="140455"/>
    <lineage>
        <taxon>Eukaryota</taxon>
        <taxon>Metazoa</taxon>
        <taxon>Ctenophora</taxon>
        <taxon>Tentaculata</taxon>
        <taxon>Lobata</taxon>
        <taxon>Bolinopsidae</taxon>
        <taxon>Bolinopsis</taxon>
    </lineage>
</organism>
<proteinExistence type="evidence at transcript level"/>
<name>A0A0A0RZL9_9METZ</name>
<accession>A0A0A0RZL9</accession>
<dbReference type="InterPro" id="IPR027443">
    <property type="entry name" value="IPNS-like_sf"/>
</dbReference>
<dbReference type="AlphaFoldDB" id="A0A0A0RZL9"/>
<dbReference type="PRINTS" id="PR00682">
    <property type="entry name" value="IPNSYNTHASE"/>
</dbReference>
<dbReference type="Gene3D" id="2.60.120.330">
    <property type="entry name" value="B-lactam Antibiotic, Isopenicillin N Synthase, Chain"/>
    <property type="match status" value="1"/>
</dbReference>
<feature type="domain" description="Fe2OG dioxygenase" evidence="2">
    <location>
        <begin position="204"/>
        <end position="297"/>
    </location>
</feature>
<dbReference type="InterPro" id="IPR026992">
    <property type="entry name" value="DIOX_N"/>
</dbReference>
<sequence length="343" mass="39296">MVVENQSNPLAKTPKIDYNDIMNGGAREEIIQAMKDYSFFYIVNIPNFDPQAELDVMKQFFSQSQDTKEKYASIKNNPNNANILRGYGFTKNEEGQPIEEVYNIGQYEKRNVKKSDVSCIAEYISREPNVWPAENDFPGSRNFKPLLSNGFQLRLKLARKLVEEIAGALEYSEFVEKFKEAEFSSFYLKKYTERKAKDNISIYKTDSGYSMVSEDGQDLSIPSHIDTTITLLATYSNGGLQALYKDSWYEVPSVMGSLLMMSGSLIEELCDKKMPPLRHRVVDIKADRYSTPFFFNPSFHANISKSLSGLETDIGKKYETFGPWQVTQLHRDEPLLLHHQSLI</sequence>
<dbReference type="PROSITE" id="PS51471">
    <property type="entry name" value="FE2OG_OXY"/>
    <property type="match status" value="1"/>
</dbReference>
<dbReference type="PANTHER" id="PTHR47990">
    <property type="entry name" value="2-OXOGLUTARATE (2OG) AND FE(II)-DEPENDENT OXYGENASE SUPERFAMILY PROTEIN-RELATED"/>
    <property type="match status" value="1"/>
</dbReference>
<dbReference type="GO" id="GO:0046872">
    <property type="term" value="F:metal ion binding"/>
    <property type="evidence" value="ECO:0007669"/>
    <property type="project" value="UniProtKB-KW"/>
</dbReference>
<comment type="similarity">
    <text evidence="1">Belongs to the iron/ascorbate-dependent oxidoreductase family.</text>
</comment>
<dbReference type="SUPFAM" id="SSF51197">
    <property type="entry name" value="Clavaminate synthase-like"/>
    <property type="match status" value="1"/>
</dbReference>
<dbReference type="Pfam" id="PF14226">
    <property type="entry name" value="DIOX_N"/>
    <property type="match status" value="1"/>
</dbReference>
<protein>
    <submittedName>
        <fullName evidence="3">Putative isopenicillin-n-synthase</fullName>
    </submittedName>
</protein>
<dbReference type="GO" id="GO:0016491">
    <property type="term" value="F:oxidoreductase activity"/>
    <property type="evidence" value="ECO:0007669"/>
    <property type="project" value="UniProtKB-KW"/>
</dbReference>
<keyword evidence="1" id="KW-0560">Oxidoreductase</keyword>
<dbReference type="InterPro" id="IPR050231">
    <property type="entry name" value="Iron_ascorbate_oxido_reductase"/>
</dbReference>
<keyword evidence="1" id="KW-0408">Iron</keyword>
<dbReference type="EMBL" id="KM233813">
    <property type="protein sequence ID" value="AIW06463.1"/>
    <property type="molecule type" value="mRNA"/>
</dbReference>
<evidence type="ECO:0000313" key="3">
    <source>
        <dbReference type="EMBL" id="AIW06463.1"/>
    </source>
</evidence>
<dbReference type="Pfam" id="PF03171">
    <property type="entry name" value="2OG-FeII_Oxy"/>
    <property type="match status" value="1"/>
</dbReference>
<reference evidence="3" key="1">
    <citation type="journal article" date="2015" name="PLoS ONE">
        <title>Occurrence of Isopenicillin-N-Synthase Homologs in Bioluminescent Ctenophores and Implications for Coelenterazine Biosynthesis.</title>
        <authorList>
            <person name="Francis W.R."/>
            <person name="Shaner N.C."/>
            <person name="Christianson L.M."/>
            <person name="Powers M.L."/>
            <person name="Haddock S.H."/>
        </authorList>
    </citation>
    <scope>NUCLEOTIDE SEQUENCE</scope>
</reference>
<keyword evidence="1" id="KW-0479">Metal-binding</keyword>
<dbReference type="InterPro" id="IPR044861">
    <property type="entry name" value="IPNS-like_FE2OG_OXY"/>
</dbReference>
<dbReference type="InterPro" id="IPR005123">
    <property type="entry name" value="Oxoglu/Fe-dep_dioxygenase_dom"/>
</dbReference>